<dbReference type="PROSITE" id="PS50003">
    <property type="entry name" value="PH_DOMAIN"/>
    <property type="match status" value="2"/>
</dbReference>
<dbReference type="PANTHER" id="PTHR14336:SF15">
    <property type="entry name" value="DUAL ADAPTER FOR PHOSPHOTYROSINE AND 3-PHOSPHOTYROSINE AND 3-PHOSPHOINOSITIDE"/>
    <property type="match status" value="1"/>
</dbReference>
<dbReference type="Gene3D" id="2.30.29.30">
    <property type="entry name" value="Pleckstrin-homology domain (PH domain)/Phosphotyrosine-binding domain (PTB)"/>
    <property type="match status" value="2"/>
</dbReference>
<proteinExistence type="predicted"/>
<dbReference type="InterPro" id="IPR001849">
    <property type="entry name" value="PH_domain"/>
</dbReference>
<accession>A0AAD5RZ67</accession>
<dbReference type="InterPro" id="IPR051707">
    <property type="entry name" value="PI-Interact_SigTrans_Reg"/>
</dbReference>
<reference evidence="3" key="1">
    <citation type="submission" date="2022-07" db="EMBL/GenBank/DDBJ databases">
        <title>Draft genome sequence of Zalerion maritima ATCC 34329, a (micro)plastics degrading marine fungus.</title>
        <authorList>
            <person name="Paco A."/>
            <person name="Goncalves M.F.M."/>
            <person name="Rocha-Santos T.A.P."/>
            <person name="Alves A."/>
        </authorList>
    </citation>
    <scope>NUCLEOTIDE SEQUENCE</scope>
    <source>
        <strain evidence="3">ATCC 34329</strain>
    </source>
</reference>
<dbReference type="SUPFAM" id="SSF50729">
    <property type="entry name" value="PH domain-like"/>
    <property type="match status" value="2"/>
</dbReference>
<feature type="domain" description="PH" evidence="2">
    <location>
        <begin position="296"/>
        <end position="395"/>
    </location>
</feature>
<gene>
    <name evidence="3" type="ORF">MKZ38_010753</name>
</gene>
<protein>
    <recommendedName>
        <fullName evidence="2">PH domain-containing protein</fullName>
    </recommendedName>
</protein>
<feature type="region of interest" description="Disordered" evidence="1">
    <location>
        <begin position="192"/>
        <end position="227"/>
    </location>
</feature>
<evidence type="ECO:0000313" key="4">
    <source>
        <dbReference type="Proteomes" id="UP001201980"/>
    </source>
</evidence>
<name>A0AAD5RZ67_9PEZI</name>
<feature type="domain" description="PH" evidence="2">
    <location>
        <begin position="69"/>
        <end position="166"/>
    </location>
</feature>
<dbReference type="InterPro" id="IPR011993">
    <property type="entry name" value="PH-like_dom_sf"/>
</dbReference>
<dbReference type="EMBL" id="JAKWBI020000009">
    <property type="protein sequence ID" value="KAJ2906762.1"/>
    <property type="molecule type" value="Genomic_DNA"/>
</dbReference>
<dbReference type="CDD" id="cd13299">
    <property type="entry name" value="PH2_PH_fungal"/>
    <property type="match status" value="1"/>
</dbReference>
<evidence type="ECO:0000313" key="3">
    <source>
        <dbReference type="EMBL" id="KAJ2906762.1"/>
    </source>
</evidence>
<evidence type="ECO:0000256" key="1">
    <source>
        <dbReference type="SAM" id="MobiDB-lite"/>
    </source>
</evidence>
<organism evidence="3 4">
    <name type="scientific">Zalerion maritima</name>
    <dbReference type="NCBI Taxonomy" id="339359"/>
    <lineage>
        <taxon>Eukaryota</taxon>
        <taxon>Fungi</taxon>
        <taxon>Dikarya</taxon>
        <taxon>Ascomycota</taxon>
        <taxon>Pezizomycotina</taxon>
        <taxon>Sordariomycetes</taxon>
        <taxon>Lulworthiomycetidae</taxon>
        <taxon>Lulworthiales</taxon>
        <taxon>Lulworthiaceae</taxon>
        <taxon>Zalerion</taxon>
    </lineage>
</organism>
<sequence length="415" mass="46878">MAAVQSQPREVLSRQTIMQRGNTLVIPPSASTAPRPTAATTDNINSRMNRLTFDAFSPVNQNGSYEFDRVIKSGYVQKRTQKTKKWKSVFLVLRPNVLSIYKSEKEDKLRYKLYLSDLTAVTFLKDPKQKRQNVFGLFSPSKNFHFQAPTARDLQEWVDHIRRDARIEEEEEEMFLASPAVRRQSYAGVGPVPKSVLGNGTSGTNGRMERFASTSPEPASNMPPGRRPTMIAEYSGLSGNEVASHSDFSDVEGQRQGASIESLGLQQPQNQRPDLGARNPSQTSVGMVNIERDPDRVIWQGWLWFLRSKRGVKQWKNTWAVLRPRNLILYKDESEYTAQFIVPLSAILNVVDIDPVSKSKTHCLQVITEERSYKFCAHDEERLVQCLGAFKSLLAKRRELEAKAVAKEKGKATAS</sequence>
<comment type="caution">
    <text evidence="3">The sequence shown here is derived from an EMBL/GenBank/DDBJ whole genome shotgun (WGS) entry which is preliminary data.</text>
</comment>
<dbReference type="Proteomes" id="UP001201980">
    <property type="component" value="Unassembled WGS sequence"/>
</dbReference>
<evidence type="ECO:0000259" key="2">
    <source>
        <dbReference type="PROSITE" id="PS50003"/>
    </source>
</evidence>
<keyword evidence="4" id="KW-1185">Reference proteome</keyword>
<dbReference type="Pfam" id="PF00169">
    <property type="entry name" value="PH"/>
    <property type="match status" value="2"/>
</dbReference>
<dbReference type="PANTHER" id="PTHR14336">
    <property type="entry name" value="TANDEM PH DOMAIN CONTAINING PROTEIN"/>
    <property type="match status" value="1"/>
</dbReference>
<dbReference type="SMART" id="SM00233">
    <property type="entry name" value="PH"/>
    <property type="match status" value="2"/>
</dbReference>
<dbReference type="CDD" id="cd13298">
    <property type="entry name" value="PH1_PH_fungal"/>
    <property type="match status" value="1"/>
</dbReference>
<dbReference type="AlphaFoldDB" id="A0AAD5RZ67"/>